<sequence>MAAAVTGLRVWTRPEIADAAEQTARQEMHSARCLCCRCCQIRAGRDAIQEAAQPVRRPRSRQ</sequence>
<evidence type="ECO:0000313" key="2">
    <source>
        <dbReference type="Proteomes" id="UP000183585"/>
    </source>
</evidence>
<accession>A0A1C4WXE0</accession>
<keyword evidence="2" id="KW-1185">Reference proteome</keyword>
<organism evidence="1 2">
    <name type="scientific">Micromonospora carbonacea</name>
    <dbReference type="NCBI Taxonomy" id="47853"/>
    <lineage>
        <taxon>Bacteria</taxon>
        <taxon>Bacillati</taxon>
        <taxon>Actinomycetota</taxon>
        <taxon>Actinomycetes</taxon>
        <taxon>Micromonosporales</taxon>
        <taxon>Micromonosporaceae</taxon>
        <taxon>Micromonospora</taxon>
    </lineage>
</organism>
<evidence type="ECO:0000313" key="1">
    <source>
        <dbReference type="EMBL" id="SCF00895.1"/>
    </source>
</evidence>
<protein>
    <submittedName>
        <fullName evidence="1">Uncharacterized protein</fullName>
    </submittedName>
</protein>
<name>A0A1C4WXE0_9ACTN</name>
<dbReference type="EMBL" id="FMCT01000004">
    <property type="protein sequence ID" value="SCF00895.1"/>
    <property type="molecule type" value="Genomic_DNA"/>
</dbReference>
<reference evidence="2" key="1">
    <citation type="submission" date="2016-06" db="EMBL/GenBank/DDBJ databases">
        <authorList>
            <person name="Varghese N."/>
            <person name="Submissions Spin"/>
        </authorList>
    </citation>
    <scope>NUCLEOTIDE SEQUENCE [LARGE SCALE GENOMIC DNA]</scope>
    <source>
        <strain evidence="2">DSM 43168</strain>
    </source>
</reference>
<proteinExistence type="predicted"/>
<dbReference type="Proteomes" id="UP000183585">
    <property type="component" value="Unassembled WGS sequence"/>
</dbReference>
<dbReference type="AlphaFoldDB" id="A0A1C4WXE0"/>
<gene>
    <name evidence="1" type="ORF">GA0070563_10497</name>
</gene>